<organism evidence="2">
    <name type="scientific">Culex pipiens</name>
    <name type="common">House mosquito</name>
    <dbReference type="NCBI Taxonomy" id="7175"/>
    <lineage>
        <taxon>Eukaryota</taxon>
        <taxon>Metazoa</taxon>
        <taxon>Ecdysozoa</taxon>
        <taxon>Arthropoda</taxon>
        <taxon>Hexapoda</taxon>
        <taxon>Insecta</taxon>
        <taxon>Pterygota</taxon>
        <taxon>Neoptera</taxon>
        <taxon>Endopterygota</taxon>
        <taxon>Diptera</taxon>
        <taxon>Nematocera</taxon>
        <taxon>Culicoidea</taxon>
        <taxon>Culicidae</taxon>
        <taxon>Culicinae</taxon>
        <taxon>Culicini</taxon>
        <taxon>Culex</taxon>
        <taxon>Culex</taxon>
    </lineage>
</organism>
<sequence length="154" mass="16997">MGTLVRHWLWRDGPVGGAVLWQPGSILYGVGRAGHQLPSGIVANSPGKPDWAEAQRPVEQLLPELLPVPRGSLVDVPDHRVARNSFSVHPTVRAGTARVLLPAGHAFRFDHSDQFARALLLHLRGRLVPHRDRRHPGTVPDRLGQEAQRSARSR</sequence>
<reference evidence="2" key="1">
    <citation type="submission" date="2021-05" db="EMBL/GenBank/DDBJ databases">
        <authorList>
            <person name="Alioto T."/>
            <person name="Alioto T."/>
            <person name="Gomez Garrido J."/>
        </authorList>
    </citation>
    <scope>NUCLEOTIDE SEQUENCE</scope>
</reference>
<feature type="region of interest" description="Disordered" evidence="1">
    <location>
        <begin position="130"/>
        <end position="154"/>
    </location>
</feature>
<evidence type="ECO:0000256" key="1">
    <source>
        <dbReference type="SAM" id="MobiDB-lite"/>
    </source>
</evidence>
<proteinExistence type="predicted"/>
<protein>
    <submittedName>
        <fullName evidence="2">(northern house mosquito) hypothetical protein</fullName>
    </submittedName>
</protein>
<dbReference type="EMBL" id="HBUE01013143">
    <property type="protein sequence ID" value="CAG6449407.1"/>
    <property type="molecule type" value="Transcribed_RNA"/>
</dbReference>
<name>A0A8D8A6S6_CULPI</name>
<dbReference type="AlphaFoldDB" id="A0A8D8A6S6"/>
<accession>A0A8D8A6S6</accession>
<evidence type="ECO:0000313" key="2">
    <source>
        <dbReference type="EMBL" id="CAG6449407.1"/>
    </source>
</evidence>